<dbReference type="SUPFAM" id="SSF158702">
    <property type="entry name" value="Sec63 N-terminal domain-like"/>
    <property type="match status" value="1"/>
</dbReference>
<comment type="caution">
    <text evidence="1">The sequence shown here is derived from an EMBL/GenBank/DDBJ whole genome shotgun (WGS) entry which is preliminary data.</text>
</comment>
<keyword evidence="1" id="KW-0238">DNA-binding</keyword>
<dbReference type="EMBL" id="AZAJ01000001">
    <property type="protein sequence ID" value="ETA68142.1"/>
    <property type="molecule type" value="Genomic_DNA"/>
</dbReference>
<dbReference type="Proteomes" id="UP000019483">
    <property type="component" value="Unassembled WGS sequence"/>
</dbReference>
<gene>
    <name evidence="1" type="ORF">MettiDRAFT_1595</name>
</gene>
<dbReference type="RefSeq" id="WP_023845278.1">
    <property type="nucleotide sequence ID" value="NZ_AZAJ01000001.1"/>
</dbReference>
<keyword evidence="2" id="KW-1185">Reference proteome</keyword>
<organism evidence="1 2">
    <name type="scientific">Methanolobus tindarius DSM 2278</name>
    <dbReference type="NCBI Taxonomy" id="1090322"/>
    <lineage>
        <taxon>Archaea</taxon>
        <taxon>Methanobacteriati</taxon>
        <taxon>Methanobacteriota</taxon>
        <taxon>Stenosarchaea group</taxon>
        <taxon>Methanomicrobia</taxon>
        <taxon>Methanosarcinales</taxon>
        <taxon>Methanosarcinaceae</taxon>
        <taxon>Methanolobus</taxon>
    </lineage>
</organism>
<evidence type="ECO:0000313" key="1">
    <source>
        <dbReference type="EMBL" id="ETA68142.1"/>
    </source>
</evidence>
<dbReference type="GO" id="GO:0003677">
    <property type="term" value="F:DNA binding"/>
    <property type="evidence" value="ECO:0007669"/>
    <property type="project" value="UniProtKB-KW"/>
</dbReference>
<dbReference type="InterPro" id="IPR021725">
    <property type="entry name" value="Cdd1"/>
</dbReference>
<dbReference type="STRING" id="1090322.MettiDRAFT_1595"/>
<reference evidence="1 2" key="1">
    <citation type="submission" date="2013-08" db="EMBL/GenBank/DDBJ databases">
        <authorList>
            <consortium name="DOE Joint Genome Institute"/>
            <person name="Eisen J."/>
            <person name="Huntemann M."/>
            <person name="Han J."/>
            <person name="Chen A."/>
            <person name="Kyrpides N."/>
            <person name="Mavromatis K."/>
            <person name="Markowitz V."/>
            <person name="Palaniappan K."/>
            <person name="Ivanova N."/>
            <person name="Schaumberg A."/>
            <person name="Pati A."/>
            <person name="Liolios K."/>
            <person name="Nordberg H.P."/>
            <person name="Cantor M.N."/>
            <person name="Hua S.X."/>
            <person name="Woyke T."/>
        </authorList>
    </citation>
    <scope>NUCLEOTIDE SEQUENCE [LARGE SCALE GENOMIC DNA]</scope>
    <source>
        <strain evidence="1 2">DSM 2278</strain>
    </source>
</reference>
<proteinExistence type="predicted"/>
<name>W9DWT6_METTI</name>
<protein>
    <submittedName>
        <fullName evidence="1">Holliday junction resolvasome, DNA-binding subunit</fullName>
    </submittedName>
</protein>
<dbReference type="Pfam" id="PF11731">
    <property type="entry name" value="Cdd1"/>
    <property type="match status" value="1"/>
</dbReference>
<dbReference type="AlphaFoldDB" id="W9DWT6"/>
<dbReference type="Gene3D" id="1.10.150.20">
    <property type="entry name" value="5' to 3' exonuclease, C-terminal subdomain"/>
    <property type="match status" value="1"/>
</dbReference>
<evidence type="ECO:0000313" key="2">
    <source>
        <dbReference type="Proteomes" id="UP000019483"/>
    </source>
</evidence>
<accession>W9DWT6</accession>
<sequence length="101" mass="12005">MMNTKKNETSNTENENYKTVTKELMIIPGVGKKIADDLWNLGIRGVSELKNRDPENLYRQLCDFQGMHVDRCMLYVFRCAVYFASNDEHDPELLKWWNWKD</sequence>